<name>A0A834YTG5_TETSI</name>
<evidence type="ECO:0000256" key="1">
    <source>
        <dbReference type="SAM" id="MobiDB-lite"/>
    </source>
</evidence>
<feature type="region of interest" description="Disordered" evidence="1">
    <location>
        <begin position="520"/>
        <end position="554"/>
    </location>
</feature>
<keyword evidence="3" id="KW-1185">Reference proteome</keyword>
<proteinExistence type="predicted"/>
<dbReference type="EMBL" id="JABCRI010000014">
    <property type="protein sequence ID" value="KAF8393890.1"/>
    <property type="molecule type" value="Genomic_DNA"/>
</dbReference>
<evidence type="ECO:0000313" key="3">
    <source>
        <dbReference type="Proteomes" id="UP000655225"/>
    </source>
</evidence>
<organism evidence="2 3">
    <name type="scientific">Tetracentron sinense</name>
    <name type="common">Spur-leaf</name>
    <dbReference type="NCBI Taxonomy" id="13715"/>
    <lineage>
        <taxon>Eukaryota</taxon>
        <taxon>Viridiplantae</taxon>
        <taxon>Streptophyta</taxon>
        <taxon>Embryophyta</taxon>
        <taxon>Tracheophyta</taxon>
        <taxon>Spermatophyta</taxon>
        <taxon>Magnoliopsida</taxon>
        <taxon>Trochodendrales</taxon>
        <taxon>Trochodendraceae</taxon>
        <taxon>Tetracentron</taxon>
    </lineage>
</organism>
<gene>
    <name evidence="2" type="ORF">HHK36_020088</name>
</gene>
<sequence length="642" mass="70970">MITARCIMLRVTSRVFEAVTLKMTGGLLLTELASANSTIQESVSGFLTVIAVFGWRSPGSGESSIYTVLFVRDKASFLGEKLTNSLVQRRQRTAMKKRSTNMFGGSELIPNIVHLREKVVNVLPKLLFYAMKTAQKLVLMRQIRGSVAFFQKVPKSFGSVESTKLETDGASTSIVNPSDNLVVLAIPLLKSIRVCGFVFVNSFFRFSDITSNISSKFSALKKTSHCLSPDNIVRSIHGDGNRGEGNDVGGERRGSSVEVAAEIDGESDGGDCSSNARWRWFFLKNLRIFKDRATMRAPSLIAQCLPGLLPHDRGNHATISERDIHLPSPAVEILPSKTVHPFKYAGENVDLQGINIFKGRVSVADIIGFTNSEMISSKSNGFLKSWEISFVLVNALKNEIRDGQLSFRGKRVLELGCSYGLPGIFACLKGACTVHFQDLSAETIRCTTLPNVLTNLEQARDRQSRQPESPLTPSRQILAPEVHFYAGGWEELHTVLSVVRNDGFEMTAGISQTFSEEDMMDGYSSQDGSIIDHESSSRRSKKLSGSRAWERASETDQGEGGYDVILMTEIPYSVTSLKKLYMLIKKCLRPPYGVLYLATKKNYISSNGGARFLRGLVDEEGIFGAHVVAEMADRETWKFFLK</sequence>
<dbReference type="PANTHER" id="PTHR14614:SF43">
    <property type="entry name" value="OS04G0492400 PROTEIN"/>
    <property type="match status" value="1"/>
</dbReference>
<dbReference type="SUPFAM" id="SSF53335">
    <property type="entry name" value="S-adenosyl-L-methionine-dependent methyltransferases"/>
    <property type="match status" value="1"/>
</dbReference>
<dbReference type="PANTHER" id="PTHR14614">
    <property type="entry name" value="HEPATOCELLULAR CARCINOMA-ASSOCIATED ANTIGEN"/>
    <property type="match status" value="1"/>
</dbReference>
<evidence type="ECO:0000313" key="2">
    <source>
        <dbReference type="EMBL" id="KAF8393890.1"/>
    </source>
</evidence>
<dbReference type="InterPro" id="IPR029063">
    <property type="entry name" value="SAM-dependent_MTases_sf"/>
</dbReference>
<comment type="caution">
    <text evidence="2">The sequence shown here is derived from an EMBL/GenBank/DDBJ whole genome shotgun (WGS) entry which is preliminary data.</text>
</comment>
<dbReference type="OrthoDB" id="1723750at2759"/>
<dbReference type="InterPro" id="IPR019410">
    <property type="entry name" value="Methyltransf_16"/>
</dbReference>
<dbReference type="Proteomes" id="UP000655225">
    <property type="component" value="Unassembled WGS sequence"/>
</dbReference>
<dbReference type="AlphaFoldDB" id="A0A834YTG5"/>
<reference evidence="2 3" key="1">
    <citation type="submission" date="2020-04" db="EMBL/GenBank/DDBJ databases">
        <title>Plant Genome Project.</title>
        <authorList>
            <person name="Zhang R.-G."/>
        </authorList>
    </citation>
    <scope>NUCLEOTIDE SEQUENCE [LARGE SCALE GENOMIC DNA]</scope>
    <source>
        <strain evidence="2">YNK0</strain>
        <tissue evidence="2">Leaf</tissue>
    </source>
</reference>
<accession>A0A834YTG5</accession>
<protein>
    <submittedName>
        <fullName evidence="2">Uncharacterized protein</fullName>
    </submittedName>
</protein>
<dbReference type="Gene3D" id="3.40.50.150">
    <property type="entry name" value="Vaccinia Virus protein VP39"/>
    <property type="match status" value="1"/>
</dbReference>